<feature type="compositionally biased region" description="Acidic residues" evidence="7">
    <location>
        <begin position="647"/>
        <end position="664"/>
    </location>
</feature>
<gene>
    <name evidence="11" type="ORF">BZG36_02785</name>
</gene>
<feature type="transmembrane region" description="Helical" evidence="8">
    <location>
        <begin position="825"/>
        <end position="844"/>
    </location>
</feature>
<dbReference type="EMBL" id="MVBO01000040">
    <property type="protein sequence ID" value="OZJ04456.1"/>
    <property type="molecule type" value="Genomic_DNA"/>
</dbReference>
<dbReference type="SUPFAM" id="SSF56784">
    <property type="entry name" value="HAD-like"/>
    <property type="match status" value="1"/>
</dbReference>
<dbReference type="NCBIfam" id="TIGR02250">
    <property type="entry name" value="FCP1_euk"/>
    <property type="match status" value="1"/>
</dbReference>
<dbReference type="SMART" id="SM00292">
    <property type="entry name" value="BRCT"/>
    <property type="match status" value="1"/>
</dbReference>
<accession>A0A261Y1H6</accession>
<dbReference type="CDD" id="cd07521">
    <property type="entry name" value="HAD_FCP1-like"/>
    <property type="match status" value="1"/>
</dbReference>
<comment type="caution">
    <text evidence="11">The sequence shown here is derived from an EMBL/GenBank/DDBJ whole genome shotgun (WGS) entry which is preliminary data.</text>
</comment>
<evidence type="ECO:0000259" key="9">
    <source>
        <dbReference type="PROSITE" id="PS50172"/>
    </source>
</evidence>
<feature type="compositionally biased region" description="Basic and acidic residues" evidence="7">
    <location>
        <begin position="366"/>
        <end position="376"/>
    </location>
</feature>
<evidence type="ECO:0000256" key="7">
    <source>
        <dbReference type="SAM" id="MobiDB-lite"/>
    </source>
</evidence>
<dbReference type="InterPro" id="IPR004274">
    <property type="entry name" value="FCP1_dom"/>
</dbReference>
<keyword evidence="2 6" id="KW-0378">Hydrolase</keyword>
<feature type="compositionally biased region" description="Basic and acidic residues" evidence="7">
    <location>
        <begin position="679"/>
        <end position="688"/>
    </location>
</feature>
<feature type="domain" description="FCP1 homology" evidence="10">
    <location>
        <begin position="166"/>
        <end position="338"/>
    </location>
</feature>
<feature type="compositionally biased region" description="Basic and acidic residues" evidence="7">
    <location>
        <begin position="632"/>
        <end position="646"/>
    </location>
</feature>
<evidence type="ECO:0000256" key="2">
    <source>
        <dbReference type="ARBA" id="ARBA00022801"/>
    </source>
</evidence>
<dbReference type="InterPro" id="IPR011947">
    <property type="entry name" value="FCP1_euk"/>
</dbReference>
<feature type="compositionally biased region" description="Polar residues" evidence="7">
    <location>
        <begin position="718"/>
        <end position="727"/>
    </location>
</feature>
<dbReference type="Pfam" id="PF12738">
    <property type="entry name" value="PTCB-BRCT"/>
    <property type="match status" value="1"/>
</dbReference>
<evidence type="ECO:0000313" key="11">
    <source>
        <dbReference type="EMBL" id="OZJ04456.1"/>
    </source>
</evidence>
<dbReference type="CDD" id="cd17729">
    <property type="entry name" value="BRCT_CTDP1"/>
    <property type="match status" value="1"/>
</dbReference>
<keyword evidence="12" id="KW-1185">Reference proteome</keyword>
<feature type="compositionally biased region" description="Acidic residues" evidence="7">
    <location>
        <begin position="730"/>
        <end position="739"/>
    </location>
</feature>
<keyword evidence="3 6" id="KW-0539">Nucleus</keyword>
<feature type="compositionally biased region" description="Basic and acidic residues" evidence="7">
    <location>
        <begin position="333"/>
        <end position="348"/>
    </location>
</feature>
<proteinExistence type="predicted"/>
<feature type="transmembrane region" description="Helical" evidence="8">
    <location>
        <begin position="795"/>
        <end position="819"/>
    </location>
</feature>
<evidence type="ECO:0000256" key="8">
    <source>
        <dbReference type="SAM" id="Phobius"/>
    </source>
</evidence>
<protein>
    <recommendedName>
        <fullName evidence="6">RNA polymerase II subunit A C-terminal domain phosphatase</fullName>
        <ecNumber evidence="6">3.1.3.16</ecNumber>
    </recommendedName>
</protein>
<dbReference type="InterPro" id="IPR036420">
    <property type="entry name" value="BRCT_dom_sf"/>
</dbReference>
<sequence length="858" mass="96753">METISSVTIPADNLPVTVTSVYVSPQQEVKQGERVLSYKYTFEQLEEDSDDEGDGRAHRKRKVTRIHERILDLSSPYDGTVQQVLVRPGDTLKVAGTAVARIIEPCSHAVQLKGVCALCGKDLTVANYEGSHVNRATINMSYDGSGLMVSRTEAERIEKENAERLIKEKRLSLIVDLDQTIIQATWDTSVEQWMSDPNNPNHAATKDVRKFSLPANPDIMYYIKPRPTLATFLAEINKLYELHIYTMGTRSYAEAVAREIDPEGRYFEKRIVSRDDSGSITQKSIQRLFPCDQSMVVIIDDRSDIWNWSPNLIEVQPYDFFLGSGDINSAFLPKKDSTSKRPREDSDPSKPMANGNNDAVGANNSMKKEKQESKASEEEEDQSNAMDEDTPPDSQTLAKQEKEQNEMAEHMSKDQPLLQKQKEAGTHSGPILKDDDRELERLLAVLKSVHKKFYDAYDAQQTSSSENLPEEFRAPDVKVLIPQLKRKILEGTNILFSSVIPLGQEQRSADIWRLARQFGAECSLKLTRQVTHVVAGKNGTQKVNGARRMKGVVIVRPEWLYDSISKWERQDEKNYLLEPRSGHPNGEGGHEDEDLRDPNDNLFAADVEEALDEAFADNKENEDEPLSISEEEMNKHWKATDWTEADREVEELMAESGTDWDDGTSDAASDFGGDDSDEERFGTKRKLEDDEEEADEEEEITADTPRSRLAKRLKGLQNRRSGLSQSVTADDAEDDDDATDANGKGIPERGLDRRKDQPHDSDRSHGKASDDEEDDDFLSEMANDSRNMCYGIEVVAWDCLLLVGVILLVVWILGLVGIYTIPTGGLFHIFIALAIIFIIAWLFVRCCYGRRSVRRAYV</sequence>
<feature type="region of interest" description="Disordered" evidence="7">
    <location>
        <begin position="331"/>
        <end position="434"/>
    </location>
</feature>
<comment type="catalytic activity">
    <reaction evidence="4 6">
        <text>O-phospho-L-seryl-[protein] + H2O = L-seryl-[protein] + phosphate</text>
        <dbReference type="Rhea" id="RHEA:20629"/>
        <dbReference type="Rhea" id="RHEA-COMP:9863"/>
        <dbReference type="Rhea" id="RHEA-COMP:11604"/>
        <dbReference type="ChEBI" id="CHEBI:15377"/>
        <dbReference type="ChEBI" id="CHEBI:29999"/>
        <dbReference type="ChEBI" id="CHEBI:43474"/>
        <dbReference type="ChEBI" id="CHEBI:83421"/>
        <dbReference type="EC" id="3.1.3.16"/>
    </reaction>
</comment>
<dbReference type="InterPro" id="IPR039189">
    <property type="entry name" value="Fcp1"/>
</dbReference>
<name>A0A261Y1H6_9FUNG</name>
<feature type="region of interest" description="Disordered" evidence="7">
    <location>
        <begin position="576"/>
        <end position="599"/>
    </location>
</feature>
<dbReference type="Gene3D" id="2.40.50.100">
    <property type="match status" value="1"/>
</dbReference>
<comment type="subcellular location">
    <subcellularLocation>
        <location evidence="1 6">Nucleus</location>
    </subcellularLocation>
</comment>
<feature type="compositionally biased region" description="Basic and acidic residues" evidence="7">
    <location>
        <begin position="746"/>
        <end position="769"/>
    </location>
</feature>
<feature type="compositionally biased region" description="Basic and acidic residues" evidence="7">
    <location>
        <begin position="399"/>
        <end position="413"/>
    </location>
</feature>
<dbReference type="AlphaFoldDB" id="A0A261Y1H6"/>
<dbReference type="InterPro" id="IPR001357">
    <property type="entry name" value="BRCT_dom"/>
</dbReference>
<feature type="compositionally biased region" description="Low complexity" evidence="7">
    <location>
        <begin position="353"/>
        <end position="365"/>
    </location>
</feature>
<organism evidence="11 12">
    <name type="scientific">Bifiguratus adelaidae</name>
    <dbReference type="NCBI Taxonomy" id="1938954"/>
    <lineage>
        <taxon>Eukaryota</taxon>
        <taxon>Fungi</taxon>
        <taxon>Fungi incertae sedis</taxon>
        <taxon>Mucoromycota</taxon>
        <taxon>Mucoromycotina</taxon>
        <taxon>Endogonomycetes</taxon>
        <taxon>Endogonales</taxon>
        <taxon>Endogonales incertae sedis</taxon>
        <taxon>Bifiguratus</taxon>
    </lineage>
</organism>
<dbReference type="InterPro" id="IPR036412">
    <property type="entry name" value="HAD-like_sf"/>
</dbReference>
<dbReference type="SUPFAM" id="SSF52113">
    <property type="entry name" value="BRCT domain"/>
    <property type="match status" value="1"/>
</dbReference>
<dbReference type="PANTHER" id="PTHR23081">
    <property type="entry name" value="RNA POLYMERASE II CTD PHOSPHATASE"/>
    <property type="match status" value="1"/>
</dbReference>
<dbReference type="Proteomes" id="UP000242875">
    <property type="component" value="Unassembled WGS sequence"/>
</dbReference>
<evidence type="ECO:0000313" key="12">
    <source>
        <dbReference type="Proteomes" id="UP000242875"/>
    </source>
</evidence>
<dbReference type="Gene3D" id="1.10.287.10">
    <property type="entry name" value="S15/NS1, RNA-binding"/>
    <property type="match status" value="1"/>
</dbReference>
<feature type="domain" description="BRCT" evidence="9">
    <location>
        <begin position="484"/>
        <end position="577"/>
    </location>
</feature>
<feature type="compositionally biased region" description="Acidic residues" evidence="7">
    <location>
        <begin position="689"/>
        <end position="701"/>
    </location>
</feature>
<dbReference type="OrthoDB" id="10249888at2759"/>
<dbReference type="Pfam" id="PF03031">
    <property type="entry name" value="NIF"/>
    <property type="match status" value="1"/>
</dbReference>
<keyword evidence="8" id="KW-0812">Transmembrane</keyword>
<reference evidence="11 12" key="1">
    <citation type="journal article" date="2017" name="Mycologia">
        <title>Bifiguratus adelaidae, gen. et sp. nov., a new member of Mucoromycotina in endophytic and soil-dwelling habitats.</title>
        <authorList>
            <person name="Torres-Cruz T.J."/>
            <person name="Billingsley Tobias T.L."/>
            <person name="Almatruk M."/>
            <person name="Hesse C."/>
            <person name="Kuske C.R."/>
            <person name="Desiro A."/>
            <person name="Benucci G.M."/>
            <person name="Bonito G."/>
            <person name="Stajich J.E."/>
            <person name="Dunlap C."/>
            <person name="Arnold A.E."/>
            <person name="Porras-Alfaro A."/>
        </authorList>
    </citation>
    <scope>NUCLEOTIDE SEQUENCE [LARGE SCALE GENOMIC DNA]</scope>
    <source>
        <strain evidence="11 12">AZ0501</strain>
    </source>
</reference>
<evidence type="ECO:0000256" key="6">
    <source>
        <dbReference type="RuleBase" id="RU366066"/>
    </source>
</evidence>
<feature type="compositionally biased region" description="Acidic residues" evidence="7">
    <location>
        <begin position="614"/>
        <end position="631"/>
    </location>
</feature>
<dbReference type="PROSITE" id="PS50969">
    <property type="entry name" value="FCP1"/>
    <property type="match status" value="1"/>
</dbReference>
<evidence type="ECO:0000259" key="10">
    <source>
        <dbReference type="PROSITE" id="PS50969"/>
    </source>
</evidence>
<evidence type="ECO:0000256" key="3">
    <source>
        <dbReference type="ARBA" id="ARBA00023242"/>
    </source>
</evidence>
<dbReference type="PANTHER" id="PTHR23081:SF36">
    <property type="entry name" value="RNA POLYMERASE II SUBUNIT A C-TERMINAL DOMAIN PHOSPHATASE"/>
    <property type="match status" value="1"/>
</dbReference>
<evidence type="ECO:0000256" key="1">
    <source>
        <dbReference type="ARBA" id="ARBA00004123"/>
    </source>
</evidence>
<comment type="function">
    <text evidence="6">This promotes the activity of RNA polymerase II.</text>
</comment>
<dbReference type="Gene3D" id="3.40.50.10190">
    <property type="entry name" value="BRCT domain"/>
    <property type="match status" value="1"/>
</dbReference>
<dbReference type="GO" id="GO:0008420">
    <property type="term" value="F:RNA polymerase II CTD heptapeptide repeat phosphatase activity"/>
    <property type="evidence" value="ECO:0007669"/>
    <property type="project" value="UniProtKB-UniRule"/>
</dbReference>
<dbReference type="PROSITE" id="PS50172">
    <property type="entry name" value="BRCT"/>
    <property type="match status" value="1"/>
</dbReference>
<keyword evidence="8" id="KW-1133">Transmembrane helix</keyword>
<dbReference type="EC" id="3.1.3.16" evidence="6"/>
<dbReference type="SMART" id="SM00577">
    <property type="entry name" value="CPDc"/>
    <property type="match status" value="1"/>
</dbReference>
<evidence type="ECO:0000256" key="4">
    <source>
        <dbReference type="ARBA" id="ARBA00047761"/>
    </source>
</evidence>
<feature type="compositionally biased region" description="Acidic residues" evidence="7">
    <location>
        <begin position="377"/>
        <end position="391"/>
    </location>
</feature>
<dbReference type="Gene3D" id="3.40.50.1000">
    <property type="entry name" value="HAD superfamily/HAD-like"/>
    <property type="match status" value="1"/>
</dbReference>
<dbReference type="InterPro" id="IPR023214">
    <property type="entry name" value="HAD_sf"/>
</dbReference>
<evidence type="ECO:0000256" key="5">
    <source>
        <dbReference type="ARBA" id="ARBA00048336"/>
    </source>
</evidence>
<dbReference type="GO" id="GO:0005634">
    <property type="term" value="C:nucleus"/>
    <property type="evidence" value="ECO:0007669"/>
    <property type="project" value="UniProtKB-SubCell"/>
</dbReference>
<keyword evidence="8" id="KW-0472">Membrane</keyword>
<feature type="region of interest" description="Disordered" evidence="7">
    <location>
        <begin position="614"/>
        <end position="775"/>
    </location>
</feature>
<comment type="catalytic activity">
    <reaction evidence="5 6">
        <text>O-phospho-L-threonyl-[protein] + H2O = L-threonyl-[protein] + phosphate</text>
        <dbReference type="Rhea" id="RHEA:47004"/>
        <dbReference type="Rhea" id="RHEA-COMP:11060"/>
        <dbReference type="Rhea" id="RHEA-COMP:11605"/>
        <dbReference type="ChEBI" id="CHEBI:15377"/>
        <dbReference type="ChEBI" id="CHEBI:30013"/>
        <dbReference type="ChEBI" id="CHEBI:43474"/>
        <dbReference type="ChEBI" id="CHEBI:61977"/>
        <dbReference type="EC" id="3.1.3.16"/>
    </reaction>
</comment>